<evidence type="ECO:0000313" key="2">
    <source>
        <dbReference type="Proteomes" id="UP000198506"/>
    </source>
</evidence>
<proteinExistence type="predicted"/>
<dbReference type="Pfam" id="PF04250">
    <property type="entry name" value="DUF429"/>
    <property type="match status" value="1"/>
</dbReference>
<comment type="caution">
    <text evidence="1">The sequence shown here is derived from an EMBL/GenBank/DDBJ whole genome shotgun (WGS) entry which is preliminary data.</text>
</comment>
<gene>
    <name evidence="1" type="ORF">SAMN04487783_1557</name>
</gene>
<reference evidence="1 2" key="1">
    <citation type="submission" date="2016-10" db="EMBL/GenBank/DDBJ databases">
        <authorList>
            <person name="Varghese N."/>
            <person name="Submissions S."/>
        </authorList>
    </citation>
    <scope>NUCLEOTIDE SEQUENCE [LARGE SCALE GENOMIC DNA]</scope>
    <source>
        <strain evidence="1 2">IAM 15147</strain>
    </source>
</reference>
<dbReference type="Proteomes" id="UP000198506">
    <property type="component" value="Unassembled WGS sequence"/>
</dbReference>
<accession>A0AA94HMH5</accession>
<sequence length="306" mass="33199">MTATSVHIGIDLAWGPKNRTGLAAVSSEGRLLASGSALSDDEILGWISGHADALGVVAIDAPLVVTNASGRRRCESLIQEHFGRYDAYAHSTNLGKPEFNPPRGAVLAGRLGLPLDPDGPRSGVAIEVYPHPAMVGLWELDLILKYKHKTKYPFDFRKREFGRLLDLLDRDPALRVTELPRWGELCSIAAAATKHGDLNRIEDEVDGIVCAWLAWLWATSDARLQVYGDVASGYIVAPPAPTHLPRARDLRIAPTRAVRIVGNAAPAASVVASPAFALDGPSRRWSLSVDEARVLERTLLELRDTD</sequence>
<evidence type="ECO:0000313" key="1">
    <source>
        <dbReference type="EMBL" id="SFS11342.1"/>
    </source>
</evidence>
<organism evidence="1 2">
    <name type="scientific">Agrococcus baldri</name>
    <dbReference type="NCBI Taxonomy" id="153730"/>
    <lineage>
        <taxon>Bacteria</taxon>
        <taxon>Bacillati</taxon>
        <taxon>Actinomycetota</taxon>
        <taxon>Actinomycetes</taxon>
        <taxon>Micrococcales</taxon>
        <taxon>Microbacteriaceae</taxon>
        <taxon>Agrococcus</taxon>
    </lineage>
</organism>
<keyword evidence="2" id="KW-1185">Reference proteome</keyword>
<dbReference type="EMBL" id="FOZN01000002">
    <property type="protein sequence ID" value="SFS11342.1"/>
    <property type="molecule type" value="Genomic_DNA"/>
</dbReference>
<dbReference type="AlphaFoldDB" id="A0AA94HMH5"/>
<dbReference type="RefSeq" id="WP_092917458.1">
    <property type="nucleotide sequence ID" value="NZ_FOZN01000002.1"/>
</dbReference>
<protein>
    <submittedName>
        <fullName evidence="1">Predicted nuclease (RNAse H fold)</fullName>
    </submittedName>
</protein>
<dbReference type="InterPro" id="IPR007362">
    <property type="entry name" value="DUF429"/>
</dbReference>
<name>A0AA94HMH5_9MICO</name>